<dbReference type="Proteomes" id="UP000688947">
    <property type="component" value="Unassembled WGS sequence"/>
</dbReference>
<proteinExistence type="predicted"/>
<protein>
    <submittedName>
        <fullName evidence="1">Uncharacterized protein</fullName>
    </submittedName>
</protein>
<reference evidence="1" key="1">
    <citation type="submission" date="2021-01" db="EMBL/GenBank/DDBJ databases">
        <title>Phytophthora aleatoria, a newly-described species from Pinus radiata is distinct from Phytophthora cactorum isolates based on comparative genomics.</title>
        <authorList>
            <person name="Mcdougal R."/>
            <person name="Panda P."/>
            <person name="Williams N."/>
            <person name="Studholme D.J."/>
        </authorList>
    </citation>
    <scope>NUCLEOTIDE SEQUENCE</scope>
    <source>
        <strain evidence="1">NZFS 3830</strain>
    </source>
</reference>
<sequence length="94" mass="10574">MSAGLYRYCPLKLSSPSYTINRGVLTIDVRPSNNLYYVRPSKVIKRALCIDMPHTSPFTYILNLGMASPIQLFRLAPCTRAYALRPSLMCCLKG</sequence>
<evidence type="ECO:0000313" key="2">
    <source>
        <dbReference type="Proteomes" id="UP000688947"/>
    </source>
</evidence>
<accession>A0A8T1TTC9</accession>
<dbReference type="OrthoDB" id="10270637at2759"/>
<gene>
    <name evidence="1" type="ORF">JG687_00015441</name>
</gene>
<evidence type="ECO:0000313" key="1">
    <source>
        <dbReference type="EMBL" id="KAG6948497.1"/>
    </source>
</evidence>
<comment type="caution">
    <text evidence="1">The sequence shown here is derived from an EMBL/GenBank/DDBJ whole genome shotgun (WGS) entry which is preliminary data.</text>
</comment>
<dbReference type="VEuPathDB" id="FungiDB:PC110_g14315"/>
<dbReference type="AlphaFoldDB" id="A0A8T1TTC9"/>
<organism evidence="1 2">
    <name type="scientific">Phytophthora cactorum</name>
    <dbReference type="NCBI Taxonomy" id="29920"/>
    <lineage>
        <taxon>Eukaryota</taxon>
        <taxon>Sar</taxon>
        <taxon>Stramenopiles</taxon>
        <taxon>Oomycota</taxon>
        <taxon>Peronosporomycetes</taxon>
        <taxon>Peronosporales</taxon>
        <taxon>Peronosporaceae</taxon>
        <taxon>Phytophthora</taxon>
    </lineage>
</organism>
<dbReference type="EMBL" id="JAENGZ010001374">
    <property type="protein sequence ID" value="KAG6948497.1"/>
    <property type="molecule type" value="Genomic_DNA"/>
</dbReference>
<name>A0A8T1TTC9_9STRA</name>